<dbReference type="InterPro" id="IPR045266">
    <property type="entry name" value="DOH_DOMON"/>
</dbReference>
<dbReference type="HOGENOM" id="CLU_115706_0_0_0"/>
<dbReference type="CDD" id="cd09631">
    <property type="entry name" value="DOMON_DOH"/>
    <property type="match status" value="1"/>
</dbReference>
<dbReference type="InParanoid" id="B8E350"/>
<dbReference type="Proteomes" id="UP000007719">
    <property type="component" value="Chromosome"/>
</dbReference>
<dbReference type="EnsemblBacteria" id="ACK42924">
    <property type="protein sequence ID" value="ACK42924"/>
    <property type="gene ID" value="Dtur_1651"/>
</dbReference>
<dbReference type="GO" id="GO:0004500">
    <property type="term" value="F:dopamine beta-monooxygenase activity"/>
    <property type="evidence" value="ECO:0007669"/>
    <property type="project" value="InterPro"/>
</dbReference>
<dbReference type="InterPro" id="IPR000945">
    <property type="entry name" value="DBH-like"/>
</dbReference>
<dbReference type="STRING" id="515635.Dtur_1651"/>
<dbReference type="OrthoDB" id="5431229at2"/>
<reference evidence="3" key="1">
    <citation type="journal article" date="2016" name="Front. Microbiol.">
        <title>The complete genome sequence of hyperthermophile Dictyoglomus turgidum DSM 6724 reveals a specialized carbohydrate fermentor.</title>
        <authorList>
            <person name="Brumm P.J."/>
            <person name="Gowda K."/>
            <person name="Robb F.T."/>
            <person name="Mead D.A."/>
        </authorList>
    </citation>
    <scope>NUCLEOTIDE SEQUENCE [LARGE SCALE GENOMIC DNA]</scope>
    <source>
        <strain evidence="3">DSM 6724 / Z-1310</strain>
    </source>
</reference>
<dbReference type="RefSeq" id="WP_012583999.1">
    <property type="nucleotide sequence ID" value="NC_011661.1"/>
</dbReference>
<feature type="domain" description="DOMON" evidence="1">
    <location>
        <begin position="46"/>
        <end position="165"/>
    </location>
</feature>
<dbReference type="KEGG" id="dtu:Dtur_1651"/>
<evidence type="ECO:0000313" key="2">
    <source>
        <dbReference type="EMBL" id="ACK42924.1"/>
    </source>
</evidence>
<dbReference type="Pfam" id="PF03351">
    <property type="entry name" value="DOMON"/>
    <property type="match status" value="1"/>
</dbReference>
<protein>
    <submittedName>
        <fullName evidence="2">DOMON domain protein</fullName>
    </submittedName>
</protein>
<keyword evidence="3" id="KW-1185">Reference proteome</keyword>
<evidence type="ECO:0000259" key="1">
    <source>
        <dbReference type="PROSITE" id="PS50836"/>
    </source>
</evidence>
<dbReference type="eggNOG" id="COG4902">
    <property type="taxonomic scope" value="Bacteria"/>
</dbReference>
<dbReference type="EMBL" id="CP001251">
    <property type="protein sequence ID" value="ACK42924.1"/>
    <property type="molecule type" value="Genomic_DNA"/>
</dbReference>
<dbReference type="InterPro" id="IPR005018">
    <property type="entry name" value="DOMON_domain"/>
</dbReference>
<dbReference type="PROSITE" id="PS50836">
    <property type="entry name" value="DOMON"/>
    <property type="match status" value="1"/>
</dbReference>
<gene>
    <name evidence="2" type="ordered locus">Dtur_1651</name>
</gene>
<accession>B8E350</accession>
<dbReference type="SMART" id="SM00664">
    <property type="entry name" value="DoH"/>
    <property type="match status" value="1"/>
</dbReference>
<proteinExistence type="predicted"/>
<dbReference type="PANTHER" id="PTHR10157:SF23">
    <property type="entry name" value="MOXD1 HOMOLOG 1"/>
    <property type="match status" value="1"/>
</dbReference>
<dbReference type="PANTHER" id="PTHR10157">
    <property type="entry name" value="DOPAMINE BETA HYDROXYLASE RELATED"/>
    <property type="match status" value="1"/>
</dbReference>
<organism evidence="2 3">
    <name type="scientific">Dictyoglomus turgidum (strain DSM 6724 / Z-1310)</name>
    <dbReference type="NCBI Taxonomy" id="515635"/>
    <lineage>
        <taxon>Bacteria</taxon>
        <taxon>Pseudomonadati</taxon>
        <taxon>Dictyoglomota</taxon>
        <taxon>Dictyoglomia</taxon>
        <taxon>Dictyoglomales</taxon>
        <taxon>Dictyoglomaceae</taxon>
        <taxon>Dictyoglomus</taxon>
    </lineage>
</organism>
<sequence>MEGILKILILSLILLLTFTFAQTQKPNIDGKLSPNEYPNYASFSNGEFQIYWKIVGDEVYILMTGKTKGYVALGIDPKVKAGDADYIIGYVTEKGTQVLDYYAPEKHFGHTQDEKLGGKNDIPEFSGREDKEYTYIEFRRKLDTKDKYDKVFPKTGTLKIVWALGSSDDPVSIHSKRGYGELKIN</sequence>
<name>B8E350_DICTD</name>
<evidence type="ECO:0000313" key="3">
    <source>
        <dbReference type="Proteomes" id="UP000007719"/>
    </source>
</evidence>
<dbReference type="AlphaFoldDB" id="B8E350"/>